<keyword evidence="2" id="KW-1185">Reference proteome</keyword>
<dbReference type="AlphaFoldDB" id="A0ABD0M554"/>
<organism evidence="1 2">
    <name type="scientific">Batillaria attramentaria</name>
    <dbReference type="NCBI Taxonomy" id="370345"/>
    <lineage>
        <taxon>Eukaryota</taxon>
        <taxon>Metazoa</taxon>
        <taxon>Spiralia</taxon>
        <taxon>Lophotrochozoa</taxon>
        <taxon>Mollusca</taxon>
        <taxon>Gastropoda</taxon>
        <taxon>Caenogastropoda</taxon>
        <taxon>Sorbeoconcha</taxon>
        <taxon>Cerithioidea</taxon>
        <taxon>Batillariidae</taxon>
        <taxon>Batillaria</taxon>
    </lineage>
</organism>
<evidence type="ECO:0000313" key="1">
    <source>
        <dbReference type="EMBL" id="KAK7506397.1"/>
    </source>
</evidence>
<evidence type="ECO:0000313" key="2">
    <source>
        <dbReference type="Proteomes" id="UP001519460"/>
    </source>
</evidence>
<accession>A0ABD0M554</accession>
<name>A0ABD0M554_9CAEN</name>
<comment type="caution">
    <text evidence="1">The sequence shown here is derived from an EMBL/GenBank/DDBJ whole genome shotgun (WGS) entry which is preliminary data.</text>
</comment>
<dbReference type="EMBL" id="JACVVK020000007">
    <property type="protein sequence ID" value="KAK7506397.1"/>
    <property type="molecule type" value="Genomic_DNA"/>
</dbReference>
<sequence length="82" mass="9275">MNGSNGLMRTDWSKLDKLTLSKQARHWWLITELCKRIVTGWTSRLLSEKNVECDEKDTHAAVIETCMASCFSCLTVSAGRPN</sequence>
<protein>
    <submittedName>
        <fullName evidence="1">Uncharacterized protein</fullName>
    </submittedName>
</protein>
<gene>
    <name evidence="1" type="ORF">BaRGS_00002509</name>
</gene>
<reference evidence="1 2" key="1">
    <citation type="journal article" date="2023" name="Sci. Data">
        <title>Genome assembly of the Korean intertidal mud-creeper Batillaria attramentaria.</title>
        <authorList>
            <person name="Patra A.K."/>
            <person name="Ho P.T."/>
            <person name="Jun S."/>
            <person name="Lee S.J."/>
            <person name="Kim Y."/>
            <person name="Won Y.J."/>
        </authorList>
    </citation>
    <scope>NUCLEOTIDE SEQUENCE [LARGE SCALE GENOMIC DNA]</scope>
    <source>
        <strain evidence="1">Wonlab-2016</strain>
    </source>
</reference>
<proteinExistence type="predicted"/>
<dbReference type="Proteomes" id="UP001519460">
    <property type="component" value="Unassembled WGS sequence"/>
</dbReference>